<reference evidence="1" key="2">
    <citation type="submission" date="2019-06" db="EMBL/GenBank/DDBJ databases">
        <title>Genomics analysis of Aphanomyces spp. identifies a new class of oomycete effector associated with host adaptation.</title>
        <authorList>
            <person name="Gaulin E."/>
        </authorList>
    </citation>
    <scope>NUCLEOTIDE SEQUENCE</scope>
    <source>
        <strain evidence="1">CBS 578.67</strain>
    </source>
</reference>
<reference evidence="2 3" key="1">
    <citation type="submission" date="2019-03" db="EMBL/GenBank/DDBJ databases">
        <authorList>
            <person name="Gaulin E."/>
            <person name="Dumas B."/>
        </authorList>
    </citation>
    <scope>NUCLEOTIDE SEQUENCE [LARGE SCALE GENOMIC DNA]</scope>
    <source>
        <strain evidence="2">CBS 568.67</strain>
    </source>
</reference>
<dbReference type="AlphaFoldDB" id="A0A485LVT3"/>
<sequence>MREGRKEAVESLERKRVWARDYRRVQNEHRAYLKAKLADLTRVLATKTQPLPWQEITLALQEDSVEAHRTNKQLKHQVREGERLLRRLQTWISSHEVRSLAPQYIDWRQHAVLCDSGEARLLNLAWLTERMYHNANMALAQHERFGSTKACLIEANDILAYVVRRSESVVHATLAECTQTNRKMYFQDLGAKNQAPLEKENLARAFGDDILYAHRAKNDSACLYRLFQTPKRSVLVSSTVHHDGALPTPLNEILPWLHWIVMDEIDASTTRITKLIVATLRPLESAAQYSQWFGMNVDELCDDDRFDAHKRIVVESLEKSHWTSERTFFETLATLQRQHNNEEI</sequence>
<proteinExistence type="predicted"/>
<evidence type="ECO:0000313" key="2">
    <source>
        <dbReference type="EMBL" id="VFU02149.1"/>
    </source>
</evidence>
<name>A0A485LVT3_9STRA</name>
<gene>
    <name evidence="2" type="primary">Aste57867_25526</name>
    <name evidence="1" type="ORF">As57867_025447</name>
    <name evidence="2" type="ORF">ASTE57867_25526</name>
</gene>
<dbReference type="EMBL" id="VJMH01007544">
    <property type="protein sequence ID" value="KAF0682343.1"/>
    <property type="molecule type" value="Genomic_DNA"/>
</dbReference>
<accession>A0A485LVT3</accession>
<evidence type="ECO:0000313" key="1">
    <source>
        <dbReference type="EMBL" id="KAF0682343.1"/>
    </source>
</evidence>
<evidence type="ECO:0000313" key="3">
    <source>
        <dbReference type="Proteomes" id="UP000332933"/>
    </source>
</evidence>
<dbReference type="OrthoDB" id="79648at2759"/>
<organism evidence="2 3">
    <name type="scientific">Aphanomyces stellatus</name>
    <dbReference type="NCBI Taxonomy" id="120398"/>
    <lineage>
        <taxon>Eukaryota</taxon>
        <taxon>Sar</taxon>
        <taxon>Stramenopiles</taxon>
        <taxon>Oomycota</taxon>
        <taxon>Saprolegniomycetes</taxon>
        <taxon>Saprolegniales</taxon>
        <taxon>Verrucalvaceae</taxon>
        <taxon>Aphanomyces</taxon>
    </lineage>
</organism>
<protein>
    <submittedName>
        <fullName evidence="2">Aste57867_25526 protein</fullName>
    </submittedName>
</protein>
<keyword evidence="3" id="KW-1185">Reference proteome</keyword>
<dbReference type="EMBL" id="CAADRA010007570">
    <property type="protein sequence ID" value="VFU02149.1"/>
    <property type="molecule type" value="Genomic_DNA"/>
</dbReference>
<dbReference type="Proteomes" id="UP000332933">
    <property type="component" value="Unassembled WGS sequence"/>
</dbReference>